<reference evidence="3 4" key="1">
    <citation type="submission" date="2016-12" db="EMBL/GenBank/DDBJ databases">
        <authorList>
            <person name="Song W.-J."/>
            <person name="Kurnit D.M."/>
        </authorList>
    </citation>
    <scope>NUCLEOTIDE SEQUENCE [LARGE SCALE GENOMIC DNA]</scope>
    <source>
        <strain evidence="3 4">DSM 11393</strain>
    </source>
</reference>
<keyword evidence="3" id="KW-0449">Lipoprotein</keyword>
<feature type="chain" id="PRO_5011958081" evidence="2">
    <location>
        <begin position="21"/>
        <end position="206"/>
    </location>
</feature>
<evidence type="ECO:0000313" key="4">
    <source>
        <dbReference type="Proteomes" id="UP000186469"/>
    </source>
</evidence>
<protein>
    <submittedName>
        <fullName evidence="3">Outer membrane lipoprotein-sorting protein</fullName>
    </submittedName>
</protein>
<dbReference type="Gene3D" id="2.50.20.10">
    <property type="entry name" value="Lipoprotein localisation LolA/LolB/LppX"/>
    <property type="match status" value="1"/>
</dbReference>
<dbReference type="RefSeq" id="WP_072696943.1">
    <property type="nucleotide sequence ID" value="NZ_FRDI01000004.1"/>
</dbReference>
<name>A0A1M7STW4_9BACT</name>
<organism evidence="3 4">
    <name type="scientific">Desulfovibrio litoralis DSM 11393</name>
    <dbReference type="NCBI Taxonomy" id="1121455"/>
    <lineage>
        <taxon>Bacteria</taxon>
        <taxon>Pseudomonadati</taxon>
        <taxon>Thermodesulfobacteriota</taxon>
        <taxon>Desulfovibrionia</taxon>
        <taxon>Desulfovibrionales</taxon>
        <taxon>Desulfovibrionaceae</taxon>
        <taxon>Desulfovibrio</taxon>
    </lineage>
</organism>
<keyword evidence="1 2" id="KW-0732">Signal</keyword>
<dbReference type="InterPro" id="IPR004564">
    <property type="entry name" value="OM_lipoprot_carrier_LolA-like"/>
</dbReference>
<evidence type="ECO:0000313" key="3">
    <source>
        <dbReference type="EMBL" id="SHN61840.1"/>
    </source>
</evidence>
<evidence type="ECO:0000256" key="2">
    <source>
        <dbReference type="SAM" id="SignalP"/>
    </source>
</evidence>
<dbReference type="STRING" id="1121455.SAMN02745728_01270"/>
<gene>
    <name evidence="3" type="ORF">SAMN02745728_01270</name>
</gene>
<dbReference type="AlphaFoldDB" id="A0A1M7STW4"/>
<accession>A0A1M7STW4</accession>
<dbReference type="Pfam" id="PF03548">
    <property type="entry name" value="LolA"/>
    <property type="match status" value="1"/>
</dbReference>
<dbReference type="Proteomes" id="UP000186469">
    <property type="component" value="Unassembled WGS sequence"/>
</dbReference>
<dbReference type="EMBL" id="FRDI01000004">
    <property type="protein sequence ID" value="SHN61840.1"/>
    <property type="molecule type" value="Genomic_DNA"/>
</dbReference>
<feature type="signal peptide" evidence="2">
    <location>
        <begin position="1"/>
        <end position="20"/>
    </location>
</feature>
<sequence>MRSFLILLCLLFFSPFSCYAGSPLEQAELTKLLKAHSPQVQSFSCDFTQTTSVPLLENAIVSKGHLFFLAPNSIKWEYTFPFKEGFVLHNGIINRWTEDKPTPQSSVASKDVLGSFLGEQFIMWVQFDVSRILADYSVILISEKPLTLELVPTNPQIGEVVKSLTISFVLNGLASNVLLKEKNGGETRLEFFNHELNNSLVNKVFQ</sequence>
<dbReference type="CDD" id="cd16325">
    <property type="entry name" value="LolA"/>
    <property type="match status" value="1"/>
</dbReference>
<evidence type="ECO:0000256" key="1">
    <source>
        <dbReference type="ARBA" id="ARBA00022729"/>
    </source>
</evidence>
<dbReference type="SUPFAM" id="SSF89392">
    <property type="entry name" value="Prokaryotic lipoproteins and lipoprotein localization factors"/>
    <property type="match status" value="1"/>
</dbReference>
<keyword evidence="4" id="KW-1185">Reference proteome</keyword>
<dbReference type="InterPro" id="IPR029046">
    <property type="entry name" value="LolA/LolB/LppX"/>
</dbReference>
<proteinExistence type="predicted"/>